<dbReference type="EMBL" id="FP929055">
    <property type="protein sequence ID" value="CBL25221.1"/>
    <property type="molecule type" value="Genomic_DNA"/>
</dbReference>
<reference evidence="1 2" key="1">
    <citation type="submission" date="2010-03" db="EMBL/GenBank/DDBJ databases">
        <title>The genome sequence of Ruminococcus torques L2-14.</title>
        <authorList>
            <consortium name="metaHIT consortium -- http://www.metahit.eu/"/>
            <person name="Pajon A."/>
            <person name="Turner K."/>
            <person name="Parkhill J."/>
            <person name="Duncan S."/>
            <person name="Flint H."/>
        </authorList>
    </citation>
    <scope>NUCLEOTIDE SEQUENCE [LARGE SCALE GENOMIC DNA]</scope>
    <source>
        <strain evidence="1 2">L2-14</strain>
    </source>
</reference>
<evidence type="ECO:0000313" key="1">
    <source>
        <dbReference type="EMBL" id="CBL25221.1"/>
    </source>
</evidence>
<dbReference type="AlphaFoldDB" id="D4M1V9"/>
<sequence length="26" mass="2918">MIVQADLIRDGFEKRIEEGGGKDGRK</sequence>
<organism evidence="1 2">
    <name type="scientific">[Ruminococcus] torques L2-14</name>
    <dbReference type="NCBI Taxonomy" id="657313"/>
    <lineage>
        <taxon>Bacteria</taxon>
        <taxon>Bacillati</taxon>
        <taxon>Bacillota</taxon>
        <taxon>Clostridia</taxon>
        <taxon>Lachnospirales</taxon>
        <taxon>Lachnospiraceae</taxon>
        <taxon>Mediterraneibacter</taxon>
    </lineage>
</organism>
<evidence type="ECO:0000313" key="2">
    <source>
        <dbReference type="Proteomes" id="UP000008956"/>
    </source>
</evidence>
<accession>D4M1V9</accession>
<dbReference type="HOGENOM" id="CLU_3417038_0_0_9"/>
<gene>
    <name evidence="1" type="ORF">RTO_04580</name>
</gene>
<name>D4M1V9_9FIRM</name>
<protein>
    <submittedName>
        <fullName evidence="1">Uncharacterized protein</fullName>
    </submittedName>
</protein>
<proteinExistence type="predicted"/>
<dbReference type="KEGG" id="rto:RTO_04580"/>
<dbReference type="Proteomes" id="UP000008956">
    <property type="component" value="Chromosome"/>
</dbReference>
<reference evidence="1 2" key="2">
    <citation type="submission" date="2010-03" db="EMBL/GenBank/DDBJ databases">
        <authorList>
            <person name="Pajon A."/>
        </authorList>
    </citation>
    <scope>NUCLEOTIDE SEQUENCE [LARGE SCALE GENOMIC DNA]</scope>
    <source>
        <strain evidence="1 2">L2-14</strain>
    </source>
</reference>